<dbReference type="Pfam" id="PF00069">
    <property type="entry name" value="Pkinase"/>
    <property type="match status" value="1"/>
</dbReference>
<keyword evidence="5" id="KW-0418">Kinase</keyword>
<feature type="region of interest" description="Disordered" evidence="9">
    <location>
        <begin position="493"/>
        <end position="615"/>
    </location>
</feature>
<feature type="compositionally biased region" description="Low complexity" evidence="9">
    <location>
        <begin position="726"/>
        <end position="737"/>
    </location>
</feature>
<accession>A0AAD4ME32</accession>
<dbReference type="Gene3D" id="1.10.510.10">
    <property type="entry name" value="Transferase(Phosphotransferase) domain 1"/>
    <property type="match status" value="1"/>
</dbReference>
<sequence length="1302" mass="138852">MAFQQATNKGTLIPGQTISVNKYTVQVERYLSQGGFAHVYLVRTPTPVYGTTHHVLKRIAVPNESMLTEVKKEVDIMRILKGHPNIVHLVDAAWHRTSTGVYEVFILMEFCGGIIDMMNRRLRERLTEAEILQIFVDVCEGVAAMHNLRPALLHRDLKVENILQSSDTLFKLCDFGSAVSAAARLPANTQEIRVLEADLNRHTTLQYRAPEMVDPYLRRPIDEKSDVWALGVLLYKLCYYTTPFEEHGPLAILNVQYKIPPYPIYSAQMNSLIASMLREHGAQRPTVFEVLNVVHRIRGTKSKFAYTVPSRPQLGSHLATEPPPQTSAPLDGLISYRASAPSVPQSQAPPSLGISDKNAAIQAREKVLEAIAPLRRGRPAPVSLHHATTGPASPTKEKAERKLPELEFKDAEDESWKAARGAVRGHRSGLASPTTWPPPVVSLDDAWSVMRESGTDADKAKNRDRRKTLQGSLSGLGGFGDSFDDGLALSSTAPVATSSRLQETTSRFRAPNKPKDAFEGLGLSSDRAPAPTLGEVQKARTGMGVGAPSAEPSSGNLVVPGKVSTSHTPASSSPRPSPSPRLLQKTPSPVPPTSVQWRPSPSPFPQSQSSVPKVDLSVEQRFPALEELDRALLSSASAPPPHAPVQRPPQDKPGLFGTAPAHLPHPSSYSAIASTSSQRTGSKFTQTFVRDGGGIRSEETTGPTALEQSDAHTPRHERTGSHLQAPSPSRIPRLPSRAHPPRRQSSLALRPQPVTQGHKSDEPPSPAQIMGRPEPQDWLTGPDEDSTTGRTTSKPVLKESSSKRSSVIVERGPQIPSPQKAVAVSEKRASPPPRQLLQPKPGLPSVEPRISALPPGDSWLPAHKRRDTTSTTSSDDGPEEATAHGPPRLTSARLPVRVEAKETGGVGAGRRRRSKSKGRQSSVHELVDLWGGKEGRGKSSGGVDAPSTGPKSTSQEPEDVISSSKPLLFPPALQSPKPRSASPQPLTSPSISTDSTRREPPSPTRRSPRHRKPSTNGRDAGPPPSTSAGTATARPRPQSMFLNSPTAVAVKFPVPSPIDSSSNTGLDVPAPDARAQRTVRRTSITNIVQRYEAIGGNAGASPIVRQPSNPASPSGVSLSRSMTTHVSPSPRRGYLGAVGLPGLAADASSKKPPTGIGILDRDGPRAAELASSSVGLPGLAVEEKPSSSSLSLGTHGGHRSPMKLDATGGGGGGGLDPPARLVQKRTPSPAPPIANDDAQQPSPERPYQGVGRLIDQWQRKTADAAEPPRSPVSRRRGGGGASTSATASPRRAGVLAGRGAQD</sequence>
<feature type="compositionally biased region" description="Low complexity" evidence="9">
    <location>
        <begin position="1282"/>
        <end position="1293"/>
    </location>
</feature>
<keyword evidence="6" id="KW-0067">ATP-binding</keyword>
<gene>
    <name evidence="11" type="ORF">B0F90DRAFT_1682161</name>
</gene>
<feature type="region of interest" description="Disordered" evidence="9">
    <location>
        <begin position="378"/>
        <end position="401"/>
    </location>
</feature>
<evidence type="ECO:0000256" key="4">
    <source>
        <dbReference type="ARBA" id="ARBA00022741"/>
    </source>
</evidence>
<dbReference type="PANTHER" id="PTHR22967">
    <property type="entry name" value="SERINE/THREONINE PROTEIN KINASE"/>
    <property type="match status" value="1"/>
</dbReference>
<keyword evidence="4" id="KW-0547">Nucleotide-binding</keyword>
<feature type="compositionally biased region" description="Polar residues" evidence="9">
    <location>
        <begin position="1106"/>
        <end position="1127"/>
    </location>
</feature>
<evidence type="ECO:0000256" key="2">
    <source>
        <dbReference type="ARBA" id="ARBA00022527"/>
    </source>
</evidence>
<dbReference type="InterPro" id="IPR011009">
    <property type="entry name" value="Kinase-like_dom_sf"/>
</dbReference>
<evidence type="ECO:0000256" key="7">
    <source>
        <dbReference type="ARBA" id="ARBA00047899"/>
    </source>
</evidence>
<comment type="caution">
    <text evidence="11">The sequence shown here is derived from an EMBL/GenBank/DDBJ whole genome shotgun (WGS) entry which is preliminary data.</text>
</comment>
<comment type="catalytic activity">
    <reaction evidence="8">
        <text>L-seryl-[protein] + ATP = O-phospho-L-seryl-[protein] + ADP + H(+)</text>
        <dbReference type="Rhea" id="RHEA:17989"/>
        <dbReference type="Rhea" id="RHEA-COMP:9863"/>
        <dbReference type="Rhea" id="RHEA-COMP:11604"/>
        <dbReference type="ChEBI" id="CHEBI:15378"/>
        <dbReference type="ChEBI" id="CHEBI:29999"/>
        <dbReference type="ChEBI" id="CHEBI:30616"/>
        <dbReference type="ChEBI" id="CHEBI:83421"/>
        <dbReference type="ChEBI" id="CHEBI:456216"/>
        <dbReference type="EC" id="2.7.11.1"/>
    </reaction>
</comment>
<evidence type="ECO:0000256" key="1">
    <source>
        <dbReference type="ARBA" id="ARBA00012513"/>
    </source>
</evidence>
<feature type="compositionally biased region" description="Low complexity" evidence="9">
    <location>
        <begin position="564"/>
        <end position="574"/>
    </location>
</feature>
<feature type="compositionally biased region" description="Low complexity" evidence="9">
    <location>
        <begin position="667"/>
        <end position="677"/>
    </location>
</feature>
<feature type="region of interest" description="Disordered" evidence="9">
    <location>
        <begin position="1098"/>
        <end position="1302"/>
    </location>
</feature>
<feature type="compositionally biased region" description="Polar residues" evidence="9">
    <location>
        <begin position="981"/>
        <end position="991"/>
    </location>
</feature>
<feature type="compositionally biased region" description="Polar residues" evidence="9">
    <location>
        <begin position="678"/>
        <end position="688"/>
    </location>
</feature>
<feature type="region of interest" description="Disordered" evidence="9">
    <location>
        <begin position="453"/>
        <end position="472"/>
    </location>
</feature>
<feature type="compositionally biased region" description="Basic and acidic residues" evidence="9">
    <location>
        <begin position="709"/>
        <end position="720"/>
    </location>
</feature>
<evidence type="ECO:0000256" key="8">
    <source>
        <dbReference type="ARBA" id="ARBA00048679"/>
    </source>
</evidence>
<keyword evidence="3" id="KW-0808">Transferase</keyword>
<feature type="compositionally biased region" description="Basic residues" evidence="9">
    <location>
        <begin position="909"/>
        <end position="918"/>
    </location>
</feature>
<keyword evidence="2" id="KW-0723">Serine/threonine-protein kinase</keyword>
<feature type="domain" description="Protein kinase" evidence="10">
    <location>
        <begin position="25"/>
        <end position="298"/>
    </location>
</feature>
<name>A0AAD4ME32_9AGAM</name>
<dbReference type="SMART" id="SM00220">
    <property type="entry name" value="S_TKc"/>
    <property type="match status" value="1"/>
</dbReference>
<feature type="region of interest" description="Disordered" evidence="9">
    <location>
        <begin position="629"/>
        <end position="1080"/>
    </location>
</feature>
<feature type="compositionally biased region" description="Polar residues" evidence="9">
    <location>
        <begin position="949"/>
        <end position="965"/>
    </location>
</feature>
<dbReference type="EC" id="2.7.11.1" evidence="1"/>
<comment type="catalytic activity">
    <reaction evidence="7">
        <text>L-threonyl-[protein] + ATP = O-phospho-L-threonyl-[protein] + ADP + H(+)</text>
        <dbReference type="Rhea" id="RHEA:46608"/>
        <dbReference type="Rhea" id="RHEA-COMP:11060"/>
        <dbReference type="Rhea" id="RHEA-COMP:11605"/>
        <dbReference type="ChEBI" id="CHEBI:15378"/>
        <dbReference type="ChEBI" id="CHEBI:30013"/>
        <dbReference type="ChEBI" id="CHEBI:30616"/>
        <dbReference type="ChEBI" id="CHEBI:61977"/>
        <dbReference type="ChEBI" id="CHEBI:456216"/>
        <dbReference type="EC" id="2.7.11.1"/>
    </reaction>
</comment>
<feature type="compositionally biased region" description="Polar residues" evidence="9">
    <location>
        <begin position="743"/>
        <end position="757"/>
    </location>
</feature>
<dbReference type="PANTHER" id="PTHR22967:SF57">
    <property type="entry name" value="AUXILIN, ISOFORM A-RELATED"/>
    <property type="match status" value="1"/>
</dbReference>
<feature type="compositionally biased region" description="Polar residues" evidence="9">
    <location>
        <begin position="493"/>
        <end position="507"/>
    </location>
</feature>
<dbReference type="EMBL" id="WTXG01000001">
    <property type="protein sequence ID" value="KAI0308360.1"/>
    <property type="molecule type" value="Genomic_DNA"/>
</dbReference>
<evidence type="ECO:0000256" key="6">
    <source>
        <dbReference type="ARBA" id="ARBA00022840"/>
    </source>
</evidence>
<protein>
    <recommendedName>
        <fullName evidence="1">non-specific serine/threonine protein kinase</fullName>
        <ecNumber evidence="1">2.7.11.1</ecNumber>
    </recommendedName>
</protein>
<dbReference type="PROSITE" id="PS50011">
    <property type="entry name" value="PROTEIN_KINASE_DOM"/>
    <property type="match status" value="1"/>
</dbReference>
<dbReference type="SUPFAM" id="SSF56112">
    <property type="entry name" value="Protein kinase-like (PK-like)"/>
    <property type="match status" value="1"/>
</dbReference>
<keyword evidence="12" id="KW-1185">Reference proteome</keyword>
<evidence type="ECO:0000313" key="11">
    <source>
        <dbReference type="EMBL" id="KAI0308360.1"/>
    </source>
</evidence>
<dbReference type="GO" id="GO:0005524">
    <property type="term" value="F:ATP binding"/>
    <property type="evidence" value="ECO:0007669"/>
    <property type="project" value="UniProtKB-KW"/>
</dbReference>
<dbReference type="InterPro" id="IPR000719">
    <property type="entry name" value="Prot_kinase_dom"/>
</dbReference>
<evidence type="ECO:0000256" key="3">
    <source>
        <dbReference type="ARBA" id="ARBA00022679"/>
    </source>
</evidence>
<evidence type="ECO:0000313" key="12">
    <source>
        <dbReference type="Proteomes" id="UP001203297"/>
    </source>
</evidence>
<dbReference type="GO" id="GO:0005737">
    <property type="term" value="C:cytoplasm"/>
    <property type="evidence" value="ECO:0007669"/>
    <property type="project" value="TreeGrafter"/>
</dbReference>
<dbReference type="GO" id="GO:0000147">
    <property type="term" value="P:actin cortical patch assembly"/>
    <property type="evidence" value="ECO:0007669"/>
    <property type="project" value="TreeGrafter"/>
</dbReference>
<reference evidence="11" key="1">
    <citation type="journal article" date="2022" name="New Phytol.">
        <title>Evolutionary transition to the ectomycorrhizal habit in the genomes of a hyperdiverse lineage of mushroom-forming fungi.</title>
        <authorList>
            <person name="Looney B."/>
            <person name="Miyauchi S."/>
            <person name="Morin E."/>
            <person name="Drula E."/>
            <person name="Courty P.E."/>
            <person name="Kohler A."/>
            <person name="Kuo A."/>
            <person name="LaButti K."/>
            <person name="Pangilinan J."/>
            <person name="Lipzen A."/>
            <person name="Riley R."/>
            <person name="Andreopoulos W."/>
            <person name="He G."/>
            <person name="Johnson J."/>
            <person name="Nolan M."/>
            <person name="Tritt A."/>
            <person name="Barry K.W."/>
            <person name="Grigoriev I.V."/>
            <person name="Nagy L.G."/>
            <person name="Hibbett D."/>
            <person name="Henrissat B."/>
            <person name="Matheny P.B."/>
            <person name="Labbe J."/>
            <person name="Martin F.M."/>
        </authorList>
    </citation>
    <scope>NUCLEOTIDE SEQUENCE</scope>
    <source>
        <strain evidence="11">BPL690</strain>
    </source>
</reference>
<proteinExistence type="predicted"/>
<feature type="compositionally biased region" description="Basic and acidic residues" evidence="9">
    <location>
        <begin position="925"/>
        <end position="937"/>
    </location>
</feature>
<dbReference type="GO" id="GO:0007015">
    <property type="term" value="P:actin filament organization"/>
    <property type="evidence" value="ECO:0007669"/>
    <property type="project" value="TreeGrafter"/>
</dbReference>
<evidence type="ECO:0000256" key="9">
    <source>
        <dbReference type="SAM" id="MobiDB-lite"/>
    </source>
</evidence>
<organism evidence="11 12">
    <name type="scientific">Multifurca ochricompacta</name>
    <dbReference type="NCBI Taxonomy" id="376703"/>
    <lineage>
        <taxon>Eukaryota</taxon>
        <taxon>Fungi</taxon>
        <taxon>Dikarya</taxon>
        <taxon>Basidiomycota</taxon>
        <taxon>Agaricomycotina</taxon>
        <taxon>Agaricomycetes</taxon>
        <taxon>Russulales</taxon>
        <taxon>Russulaceae</taxon>
        <taxon>Multifurca</taxon>
    </lineage>
</organism>
<evidence type="ECO:0000256" key="5">
    <source>
        <dbReference type="ARBA" id="ARBA00022777"/>
    </source>
</evidence>
<evidence type="ECO:0000259" key="10">
    <source>
        <dbReference type="PROSITE" id="PS50011"/>
    </source>
</evidence>
<feature type="compositionally biased region" description="Pro residues" evidence="9">
    <location>
        <begin position="638"/>
        <end position="647"/>
    </location>
</feature>
<dbReference type="Proteomes" id="UP001203297">
    <property type="component" value="Unassembled WGS sequence"/>
</dbReference>
<dbReference type="GO" id="GO:0004674">
    <property type="term" value="F:protein serine/threonine kinase activity"/>
    <property type="evidence" value="ECO:0007669"/>
    <property type="project" value="UniProtKB-KW"/>
</dbReference>